<evidence type="ECO:0000313" key="3">
    <source>
        <dbReference type="Proteomes" id="UP000177967"/>
    </source>
</evidence>
<evidence type="ECO:0000259" key="1">
    <source>
        <dbReference type="Pfam" id="PF18914"/>
    </source>
</evidence>
<dbReference type="AlphaFoldDB" id="A0A1G1UXH5"/>
<accession>A0A1G1UXH5</accession>
<protein>
    <recommendedName>
        <fullName evidence="1">DUF5666 domain-containing protein</fullName>
    </recommendedName>
</protein>
<comment type="caution">
    <text evidence="2">The sequence shown here is derived from an EMBL/GenBank/DDBJ whole genome shotgun (WGS) entry which is preliminary data.</text>
</comment>
<reference evidence="2 3" key="1">
    <citation type="journal article" date="2016" name="Nat. Commun.">
        <title>Thousands of microbial genomes shed light on interconnected biogeochemical processes in an aquifer system.</title>
        <authorList>
            <person name="Anantharaman K."/>
            <person name="Brown C.T."/>
            <person name="Hug L.A."/>
            <person name="Sharon I."/>
            <person name="Castelle C.J."/>
            <person name="Probst A.J."/>
            <person name="Thomas B.C."/>
            <person name="Singh A."/>
            <person name="Wilkins M.J."/>
            <person name="Karaoz U."/>
            <person name="Brodie E.L."/>
            <person name="Williams K.H."/>
            <person name="Hubbard S.S."/>
            <person name="Banfield J.F."/>
        </authorList>
    </citation>
    <scope>NUCLEOTIDE SEQUENCE [LARGE SCALE GENOMIC DNA]</scope>
</reference>
<dbReference type="EMBL" id="MHBW01000035">
    <property type="protein sequence ID" value="OGY07805.1"/>
    <property type="molecule type" value="Genomic_DNA"/>
</dbReference>
<feature type="domain" description="DUF5666" evidence="1">
    <location>
        <begin position="66"/>
        <end position="122"/>
    </location>
</feature>
<dbReference type="Proteomes" id="UP000177967">
    <property type="component" value="Unassembled WGS sequence"/>
</dbReference>
<dbReference type="InterPro" id="IPR043724">
    <property type="entry name" value="DUF5666"/>
</dbReference>
<name>A0A1G1UXH5_9BACT</name>
<gene>
    <name evidence="2" type="ORF">A2782_01535</name>
</gene>
<sequence>MRIIKKLFIFTIILSVLLLSTASLVEAKGGSGRGSEFRVDDEIENEIEDEMEQRVRIREDDRFDIRGTVNSISGNTVVIAGQTIVLDRNQVMRLRQRGTLATGQAARAKGVVQNGTLFAEEVRTINLGAN</sequence>
<dbReference type="Pfam" id="PF18914">
    <property type="entry name" value="DUF5666"/>
    <property type="match status" value="1"/>
</dbReference>
<proteinExistence type="predicted"/>
<evidence type="ECO:0000313" key="2">
    <source>
        <dbReference type="EMBL" id="OGY07805.1"/>
    </source>
</evidence>
<organism evidence="2 3">
    <name type="scientific">Candidatus Blackburnbacteria bacterium RIFCSPHIGHO2_01_FULL_43_15b</name>
    <dbReference type="NCBI Taxonomy" id="1797513"/>
    <lineage>
        <taxon>Bacteria</taxon>
        <taxon>Candidatus Blackburniibacteriota</taxon>
    </lineage>
</organism>